<gene>
    <name evidence="7" type="primary">asnB_1</name>
    <name evidence="7" type="ORF">Scani_01740</name>
</gene>
<dbReference type="PANTHER" id="PTHR43284">
    <property type="entry name" value="ASPARAGINE SYNTHETASE (GLUTAMINE-HYDROLYZING)"/>
    <property type="match status" value="1"/>
</dbReference>
<evidence type="ECO:0000256" key="2">
    <source>
        <dbReference type="ARBA" id="ARBA00012737"/>
    </source>
</evidence>
<dbReference type="GO" id="GO:0005829">
    <property type="term" value="C:cytosol"/>
    <property type="evidence" value="ECO:0007669"/>
    <property type="project" value="TreeGrafter"/>
</dbReference>
<dbReference type="GO" id="GO:0004066">
    <property type="term" value="F:asparagine synthase (glutamine-hydrolyzing) activity"/>
    <property type="evidence" value="ECO:0007669"/>
    <property type="project" value="UniProtKB-EC"/>
</dbReference>
<organism evidence="7 8">
    <name type="scientific">Streptomyces caniferus</name>
    <dbReference type="NCBI Taxonomy" id="285557"/>
    <lineage>
        <taxon>Bacteria</taxon>
        <taxon>Bacillati</taxon>
        <taxon>Actinomycetota</taxon>
        <taxon>Actinomycetes</taxon>
        <taxon>Kitasatosporales</taxon>
        <taxon>Streptomycetaceae</taxon>
        <taxon>Streptomyces</taxon>
    </lineage>
</organism>
<feature type="domain" description="Asparagine synthetase" evidence="6">
    <location>
        <begin position="194"/>
        <end position="584"/>
    </location>
</feature>
<dbReference type="SUPFAM" id="SSF52402">
    <property type="entry name" value="Adenine nucleotide alpha hydrolases-like"/>
    <property type="match status" value="1"/>
</dbReference>
<dbReference type="SUPFAM" id="SSF56235">
    <property type="entry name" value="N-terminal nucleophile aminohydrolases (Ntn hydrolases)"/>
    <property type="match status" value="1"/>
</dbReference>
<dbReference type="PANTHER" id="PTHR43284:SF1">
    <property type="entry name" value="ASPARAGINE SYNTHETASE"/>
    <property type="match status" value="1"/>
</dbReference>
<keyword evidence="3" id="KW-0061">Asparagine biosynthesis</keyword>
<dbReference type="GO" id="GO:0006529">
    <property type="term" value="P:asparagine biosynthetic process"/>
    <property type="evidence" value="ECO:0007669"/>
    <property type="project" value="UniProtKB-KW"/>
</dbReference>
<dbReference type="InterPro" id="IPR001962">
    <property type="entry name" value="Asn_synthase"/>
</dbReference>
<comment type="pathway">
    <text evidence="1">Amino-acid biosynthesis; L-asparagine biosynthesis; L-asparagine from L-aspartate (L-Gln route): step 1/1.</text>
</comment>
<dbReference type="InterPro" id="IPR029055">
    <property type="entry name" value="Ntn_hydrolases_N"/>
</dbReference>
<dbReference type="EC" id="6.3.5.4" evidence="2"/>
<sequence length="606" mass="64306">MIFGGFSNPHNPHPRPAGAKPVAARTTTWRLGDGAARSASNDSGRRRILILGLCGATSFEMQCLAGSKLPGDIGWRWPGSYAVVEEAEDGVALHTDPAAARPVYLTAYRGGWAWCTSARALASLIGAPVDTQRLACSVFLPSAPALAGSRTFFTGVEQLPPGSRIELPADGSSPRCTTLWRPDADSAGSPVQRLRTALTATVALRVAADPALSCDLSGGLDSTSVAVLAAHALPPSGRLNAVTIHPEGDTSGADLHYALLTAEAHEGRIAHHLLPMAAEHLPYTRITAVPATDEPAPSTLTQARLTGQLRWMRTNLGSHTHLTGDGGDSVLFQPPLHLADLIRHRRWKRAANEAFGWARLRHHKVLPFLVDATRAARASRRQALANLARTVGTPGRNDHGRVRWFPLLPFPAWAEPAARRLLAQAAREAVAAPDTLPGLDNSVRVLVDEIREVARTAAADAELAASCGIDLHNPFLDATVMDTVMRTPIDQRAPLHAYKPQLSQAMAGLLPPAVAARTTKGSFDADHYAGLRANLTGLLALTDGHLAGLRLISPASLGRALRGAAAGIPIPLATLEQAMAAEAWLLAHHRDPAPVWTSEPARSTHD</sequence>
<evidence type="ECO:0000313" key="8">
    <source>
        <dbReference type="Proteomes" id="UP000435837"/>
    </source>
</evidence>
<dbReference type="RefSeq" id="WP_246295397.1">
    <property type="nucleotide sequence ID" value="NZ_BAAATH010000014.1"/>
</dbReference>
<proteinExistence type="predicted"/>
<dbReference type="EMBL" id="BLIN01000001">
    <property type="protein sequence ID" value="GFE03906.1"/>
    <property type="molecule type" value="Genomic_DNA"/>
</dbReference>
<protein>
    <recommendedName>
        <fullName evidence="2">asparagine synthase (glutamine-hydrolyzing)</fullName>
        <ecNumber evidence="2">6.3.5.4</ecNumber>
    </recommendedName>
</protein>
<name>A0A640S0I4_9ACTN</name>
<dbReference type="Gene3D" id="3.40.50.620">
    <property type="entry name" value="HUPs"/>
    <property type="match status" value="2"/>
</dbReference>
<comment type="caution">
    <text evidence="7">The sequence shown here is derived from an EMBL/GenBank/DDBJ whole genome shotgun (WGS) entry which is preliminary data.</text>
</comment>
<evidence type="ECO:0000256" key="1">
    <source>
        <dbReference type="ARBA" id="ARBA00005187"/>
    </source>
</evidence>
<evidence type="ECO:0000256" key="4">
    <source>
        <dbReference type="ARBA" id="ARBA00048741"/>
    </source>
</evidence>
<dbReference type="InterPro" id="IPR014729">
    <property type="entry name" value="Rossmann-like_a/b/a_fold"/>
</dbReference>
<evidence type="ECO:0000313" key="7">
    <source>
        <dbReference type="EMBL" id="GFE03906.1"/>
    </source>
</evidence>
<accession>A0A640S0I4</accession>
<dbReference type="AlphaFoldDB" id="A0A640S0I4"/>
<dbReference type="Pfam" id="PF00733">
    <property type="entry name" value="Asn_synthase"/>
    <property type="match status" value="1"/>
</dbReference>
<dbReference type="InterPro" id="IPR051786">
    <property type="entry name" value="ASN_synthetase/amidase"/>
</dbReference>
<keyword evidence="3" id="KW-0028">Amino-acid biosynthesis</keyword>
<dbReference type="Proteomes" id="UP000435837">
    <property type="component" value="Unassembled WGS sequence"/>
</dbReference>
<comment type="catalytic activity">
    <reaction evidence="4">
        <text>L-aspartate + L-glutamine + ATP + H2O = L-asparagine + L-glutamate + AMP + diphosphate + H(+)</text>
        <dbReference type="Rhea" id="RHEA:12228"/>
        <dbReference type="ChEBI" id="CHEBI:15377"/>
        <dbReference type="ChEBI" id="CHEBI:15378"/>
        <dbReference type="ChEBI" id="CHEBI:29985"/>
        <dbReference type="ChEBI" id="CHEBI:29991"/>
        <dbReference type="ChEBI" id="CHEBI:30616"/>
        <dbReference type="ChEBI" id="CHEBI:33019"/>
        <dbReference type="ChEBI" id="CHEBI:58048"/>
        <dbReference type="ChEBI" id="CHEBI:58359"/>
        <dbReference type="ChEBI" id="CHEBI:456215"/>
        <dbReference type="EC" id="6.3.5.4"/>
    </reaction>
</comment>
<dbReference type="NCBIfam" id="NF033561">
    <property type="entry name" value="macrolact_Ik_Al"/>
    <property type="match status" value="1"/>
</dbReference>
<evidence type="ECO:0000259" key="6">
    <source>
        <dbReference type="Pfam" id="PF00733"/>
    </source>
</evidence>
<evidence type="ECO:0000256" key="5">
    <source>
        <dbReference type="SAM" id="MobiDB-lite"/>
    </source>
</evidence>
<feature type="region of interest" description="Disordered" evidence="5">
    <location>
        <begin position="1"/>
        <end position="23"/>
    </location>
</feature>
<evidence type="ECO:0000256" key="3">
    <source>
        <dbReference type="ARBA" id="ARBA00022888"/>
    </source>
</evidence>
<reference evidence="7 8" key="1">
    <citation type="submission" date="2019-12" db="EMBL/GenBank/DDBJ databases">
        <title>Whole genome shotgun sequence of Streptomyces caniferus NBRC 15389.</title>
        <authorList>
            <person name="Ichikawa N."/>
            <person name="Kimura A."/>
            <person name="Kitahashi Y."/>
            <person name="Komaki H."/>
            <person name="Tamura T."/>
        </authorList>
    </citation>
    <scope>NUCLEOTIDE SEQUENCE [LARGE SCALE GENOMIC DNA]</scope>
    <source>
        <strain evidence="7 8">NBRC 15389</strain>
    </source>
</reference>
<dbReference type="Gene3D" id="3.60.20.10">
    <property type="entry name" value="Glutamine Phosphoribosylpyrophosphate, subunit 1, domain 1"/>
    <property type="match status" value="1"/>
</dbReference>